<protein>
    <submittedName>
        <fullName evidence="2">GNAT family N-acetyltransferase</fullName>
    </submittedName>
</protein>
<dbReference type="RefSeq" id="WP_237378497.1">
    <property type="nucleotide sequence ID" value="NZ_CP071793.1"/>
</dbReference>
<feature type="domain" description="N-acetyltransferase" evidence="1">
    <location>
        <begin position="9"/>
        <end position="139"/>
    </location>
</feature>
<reference evidence="2" key="1">
    <citation type="submission" date="2021-03" db="EMBL/GenBank/DDBJ databases">
        <title>Acanthopleuribacteraceae sp. M133.</title>
        <authorList>
            <person name="Wang G."/>
        </authorList>
    </citation>
    <scope>NUCLEOTIDE SEQUENCE</scope>
    <source>
        <strain evidence="2">M133</strain>
    </source>
</reference>
<dbReference type="Pfam" id="PF00583">
    <property type="entry name" value="Acetyltransf_1"/>
    <property type="match status" value="1"/>
</dbReference>
<evidence type="ECO:0000259" key="1">
    <source>
        <dbReference type="PROSITE" id="PS51186"/>
    </source>
</evidence>
<dbReference type="PANTHER" id="PTHR43233:SF1">
    <property type="entry name" value="FAMILY N-ACETYLTRANSFERASE, PUTATIVE (AFU_ORTHOLOGUE AFUA_6G03350)-RELATED"/>
    <property type="match status" value="1"/>
</dbReference>
<dbReference type="Gene3D" id="3.40.630.30">
    <property type="match status" value="1"/>
</dbReference>
<organism evidence="2 3">
    <name type="scientific">Sulfidibacter corallicola</name>
    <dbReference type="NCBI Taxonomy" id="2818388"/>
    <lineage>
        <taxon>Bacteria</taxon>
        <taxon>Pseudomonadati</taxon>
        <taxon>Acidobacteriota</taxon>
        <taxon>Holophagae</taxon>
        <taxon>Acanthopleuribacterales</taxon>
        <taxon>Acanthopleuribacteraceae</taxon>
        <taxon>Sulfidibacter</taxon>
    </lineage>
</organism>
<keyword evidence="3" id="KW-1185">Reference proteome</keyword>
<dbReference type="EMBL" id="CP071793">
    <property type="protein sequence ID" value="QTD48847.1"/>
    <property type="molecule type" value="Genomic_DNA"/>
</dbReference>
<dbReference type="InterPro" id="IPR000182">
    <property type="entry name" value="GNAT_dom"/>
</dbReference>
<dbReference type="KEGG" id="scor:J3U87_24965"/>
<dbReference type="InterPro" id="IPR053144">
    <property type="entry name" value="Acetyltransferase_Butenolide"/>
</dbReference>
<dbReference type="CDD" id="cd04301">
    <property type="entry name" value="NAT_SF"/>
    <property type="match status" value="1"/>
</dbReference>
<dbReference type="PANTHER" id="PTHR43233">
    <property type="entry name" value="FAMILY N-ACETYLTRANSFERASE, PUTATIVE (AFU_ORTHOLOGUE AFUA_6G03350)-RELATED"/>
    <property type="match status" value="1"/>
</dbReference>
<accession>A0A8A4TH56</accession>
<proteinExistence type="predicted"/>
<dbReference type="InterPro" id="IPR016181">
    <property type="entry name" value="Acyl_CoA_acyltransferase"/>
</dbReference>
<dbReference type="SUPFAM" id="SSF55729">
    <property type="entry name" value="Acyl-CoA N-acyltransferases (Nat)"/>
    <property type="match status" value="1"/>
</dbReference>
<gene>
    <name evidence="2" type="ORF">J3U87_24965</name>
</gene>
<dbReference type="GO" id="GO:0016747">
    <property type="term" value="F:acyltransferase activity, transferring groups other than amino-acyl groups"/>
    <property type="evidence" value="ECO:0007669"/>
    <property type="project" value="InterPro"/>
</dbReference>
<sequence>MQWSRSGIRITTDLRDIDLQAVHAYLTRSAWSPGISLDRVEKAAQNSVCFGLLDGNQTIGFARMVTDRATFAYLCDVYILEAYRGRGLSKWLMETVMNDPEFKDLRRVVLCTSTAHGLYHQFGFASLAKPEIYMEIHRPDVYQPREDRNMDHE</sequence>
<name>A0A8A4TH56_SULCO</name>
<dbReference type="PROSITE" id="PS51186">
    <property type="entry name" value="GNAT"/>
    <property type="match status" value="1"/>
</dbReference>
<evidence type="ECO:0000313" key="3">
    <source>
        <dbReference type="Proteomes" id="UP000663929"/>
    </source>
</evidence>
<dbReference type="AlphaFoldDB" id="A0A8A4TH56"/>
<dbReference type="Proteomes" id="UP000663929">
    <property type="component" value="Chromosome"/>
</dbReference>
<evidence type="ECO:0000313" key="2">
    <source>
        <dbReference type="EMBL" id="QTD48847.1"/>
    </source>
</evidence>